<dbReference type="InterPro" id="IPR018114">
    <property type="entry name" value="TRYPSIN_HIS"/>
</dbReference>
<dbReference type="InterPro" id="IPR033116">
    <property type="entry name" value="TRYPSIN_SER"/>
</dbReference>
<evidence type="ECO:0000259" key="9">
    <source>
        <dbReference type="PROSITE" id="PS50240"/>
    </source>
</evidence>
<keyword evidence="5" id="KW-1015">Disulfide bond</keyword>
<dbReference type="PRINTS" id="PR00722">
    <property type="entry name" value="CHYMOTRYPSIN"/>
</dbReference>
<accession>A0A8C7EWB7</accession>
<dbReference type="GO" id="GO:0004252">
    <property type="term" value="F:serine-type endopeptidase activity"/>
    <property type="evidence" value="ECO:0007669"/>
    <property type="project" value="InterPro"/>
</dbReference>
<dbReference type="Proteomes" id="UP000694425">
    <property type="component" value="Unplaced"/>
</dbReference>
<dbReference type="GeneTree" id="ENSGT00940000162829"/>
<dbReference type="Ensembl" id="ENSNVIT00000032900.1">
    <property type="protein sequence ID" value="ENSNVIP00000028381.1"/>
    <property type="gene ID" value="ENSNVIG00000021879.1"/>
</dbReference>
<dbReference type="Gene3D" id="2.40.10.10">
    <property type="entry name" value="Trypsin-like serine proteases"/>
    <property type="match status" value="2"/>
</dbReference>
<feature type="domain" description="Peptidase S1" evidence="9">
    <location>
        <begin position="205"/>
        <end position="440"/>
    </location>
</feature>
<feature type="region of interest" description="Disordered" evidence="8">
    <location>
        <begin position="111"/>
        <end position="131"/>
    </location>
</feature>
<evidence type="ECO:0000256" key="5">
    <source>
        <dbReference type="ARBA" id="ARBA00023157"/>
    </source>
</evidence>
<dbReference type="CDD" id="cd00190">
    <property type="entry name" value="Tryp_SPc"/>
    <property type="match status" value="1"/>
</dbReference>
<keyword evidence="4 7" id="KW-0720">Serine protease</keyword>
<dbReference type="PROSITE" id="PS00134">
    <property type="entry name" value="TRYPSIN_HIS"/>
    <property type="match status" value="1"/>
</dbReference>
<evidence type="ECO:0000256" key="3">
    <source>
        <dbReference type="ARBA" id="ARBA00022801"/>
    </source>
</evidence>
<dbReference type="PROSITE" id="PS50240">
    <property type="entry name" value="TRYPSIN_DOM"/>
    <property type="match status" value="1"/>
</dbReference>
<dbReference type="InterPro" id="IPR043504">
    <property type="entry name" value="Peptidase_S1_PA_chymotrypsin"/>
</dbReference>
<keyword evidence="1 7" id="KW-0645">Protease</keyword>
<dbReference type="InterPro" id="IPR001254">
    <property type="entry name" value="Trypsin_dom"/>
</dbReference>
<organism evidence="10 11">
    <name type="scientific">Neovison vison</name>
    <name type="common">American mink</name>
    <name type="synonym">Mustela vison</name>
    <dbReference type="NCBI Taxonomy" id="452646"/>
    <lineage>
        <taxon>Eukaryota</taxon>
        <taxon>Metazoa</taxon>
        <taxon>Chordata</taxon>
        <taxon>Craniata</taxon>
        <taxon>Vertebrata</taxon>
        <taxon>Euteleostomi</taxon>
        <taxon>Mammalia</taxon>
        <taxon>Eutheria</taxon>
        <taxon>Laurasiatheria</taxon>
        <taxon>Carnivora</taxon>
        <taxon>Caniformia</taxon>
        <taxon>Musteloidea</taxon>
        <taxon>Mustelidae</taxon>
        <taxon>Mustelinae</taxon>
        <taxon>Neogale</taxon>
    </lineage>
</organism>
<dbReference type="PANTHER" id="PTHR24253">
    <property type="entry name" value="TRANSMEMBRANE PROTEASE SERINE"/>
    <property type="match status" value="1"/>
</dbReference>
<sequence length="466" mass="49306">MQDLCTRVSPGCCRDCFSSPVCSRRPEISLWFAFALDSGLCPRGGAVSSPSGRCLPGQRSEVRAAGPITAASGRKEGAGVGCAGTESLPDRQAPQGARRYPVSGLRECRAAGRREGARRQARRGGPMASPGGGSPGLLLWLLLLQPWLGGAQSGSASPPLSSAPTSQSSSGGGHEVPGASVWKAEGQSATPGPQEAAASPQVVAVTPGASGSYRAGKWPWQVSLQAGDRHICGGSLIASRWVLTAAHCIFGHVEYTAKLGDIFMGEHASRMAIEIPVQDIVIHQDYNPIGLIENDIALALLEFPVNFSSNVQPVCLPKKAFMVQGGTECWVTGWGKLNEAGKTEARQFMILLKNKKCNTMLQTEMETSSDLVKKGMVCGYSTQGKDACQGDSGGPLVCELNKTWVQVGIVSWGIGCGRKKLPGIYTEVSFYKDWVIYRLSQACSWDSEGFLPLLCLVLPLGILVAP</sequence>
<evidence type="ECO:0000256" key="2">
    <source>
        <dbReference type="ARBA" id="ARBA00022729"/>
    </source>
</evidence>
<reference evidence="10" key="1">
    <citation type="submission" date="2025-08" db="UniProtKB">
        <authorList>
            <consortium name="Ensembl"/>
        </authorList>
    </citation>
    <scope>IDENTIFICATION</scope>
</reference>
<evidence type="ECO:0000313" key="10">
    <source>
        <dbReference type="Ensembl" id="ENSNVIP00000028381.1"/>
    </source>
</evidence>
<dbReference type="Pfam" id="PF00089">
    <property type="entry name" value="Trypsin"/>
    <property type="match status" value="1"/>
</dbReference>
<evidence type="ECO:0000256" key="7">
    <source>
        <dbReference type="RuleBase" id="RU363034"/>
    </source>
</evidence>
<dbReference type="PANTHER" id="PTHR24253:SF159">
    <property type="entry name" value="SERINE PROTEASE 42"/>
    <property type="match status" value="1"/>
</dbReference>
<evidence type="ECO:0000256" key="4">
    <source>
        <dbReference type="ARBA" id="ARBA00022825"/>
    </source>
</evidence>
<keyword evidence="2" id="KW-0732">Signal</keyword>
<dbReference type="GO" id="GO:0006508">
    <property type="term" value="P:proteolysis"/>
    <property type="evidence" value="ECO:0007669"/>
    <property type="project" value="UniProtKB-KW"/>
</dbReference>
<dbReference type="InterPro" id="IPR001314">
    <property type="entry name" value="Peptidase_S1A"/>
</dbReference>
<protein>
    <recommendedName>
        <fullName evidence="9">Peptidase S1 domain-containing protein</fullName>
    </recommendedName>
</protein>
<evidence type="ECO:0000313" key="11">
    <source>
        <dbReference type="Proteomes" id="UP000694425"/>
    </source>
</evidence>
<dbReference type="AlphaFoldDB" id="A0A8C7EWB7"/>
<feature type="region of interest" description="Disordered" evidence="8">
    <location>
        <begin position="153"/>
        <end position="179"/>
    </location>
</feature>
<feature type="compositionally biased region" description="Low complexity" evidence="8">
    <location>
        <begin position="153"/>
        <end position="169"/>
    </location>
</feature>
<dbReference type="FunFam" id="2.40.10.10:FF:000006">
    <property type="entry name" value="Serine proteinase stubble"/>
    <property type="match status" value="1"/>
</dbReference>
<proteinExistence type="predicted"/>
<evidence type="ECO:0000256" key="1">
    <source>
        <dbReference type="ARBA" id="ARBA00022670"/>
    </source>
</evidence>
<keyword evidence="3 7" id="KW-0378">Hydrolase</keyword>
<evidence type="ECO:0000256" key="8">
    <source>
        <dbReference type="SAM" id="MobiDB-lite"/>
    </source>
</evidence>
<dbReference type="InterPro" id="IPR009003">
    <property type="entry name" value="Peptidase_S1_PA"/>
</dbReference>
<name>A0A8C7EWB7_NEOVI</name>
<evidence type="ECO:0000256" key="6">
    <source>
        <dbReference type="ARBA" id="ARBA00023180"/>
    </source>
</evidence>
<keyword evidence="11" id="KW-1185">Reference proteome</keyword>
<dbReference type="PROSITE" id="PS00135">
    <property type="entry name" value="TRYPSIN_SER"/>
    <property type="match status" value="1"/>
</dbReference>
<keyword evidence="6" id="KW-0325">Glycoprotein</keyword>
<reference evidence="10" key="2">
    <citation type="submission" date="2025-09" db="UniProtKB">
        <authorList>
            <consortium name="Ensembl"/>
        </authorList>
    </citation>
    <scope>IDENTIFICATION</scope>
</reference>
<dbReference type="SUPFAM" id="SSF50494">
    <property type="entry name" value="Trypsin-like serine proteases"/>
    <property type="match status" value="1"/>
</dbReference>
<dbReference type="SMART" id="SM00020">
    <property type="entry name" value="Tryp_SPc"/>
    <property type="match status" value="1"/>
</dbReference>